<protein>
    <recommendedName>
        <fullName evidence="3">F-box domain-containing protein</fullName>
    </recommendedName>
</protein>
<evidence type="ECO:0008006" key="3">
    <source>
        <dbReference type="Google" id="ProtNLM"/>
    </source>
</evidence>
<name>A0AAE0MP65_9PEZI</name>
<evidence type="ECO:0000313" key="2">
    <source>
        <dbReference type="Proteomes" id="UP001278500"/>
    </source>
</evidence>
<organism evidence="1 2">
    <name type="scientific">Neurospora tetraspora</name>
    <dbReference type="NCBI Taxonomy" id="94610"/>
    <lineage>
        <taxon>Eukaryota</taxon>
        <taxon>Fungi</taxon>
        <taxon>Dikarya</taxon>
        <taxon>Ascomycota</taxon>
        <taxon>Pezizomycotina</taxon>
        <taxon>Sordariomycetes</taxon>
        <taxon>Sordariomycetidae</taxon>
        <taxon>Sordariales</taxon>
        <taxon>Sordariaceae</taxon>
        <taxon>Neurospora</taxon>
    </lineage>
</organism>
<sequence length="226" mass="26601">ITKSPLLNLPAEVRIIIWKAAWTMHGIGKKSAEHPVADYASTQIRAICLLGKICRQIRNEAYAEFFHRTQLVCRRRTNSLMTLIDEPVMDIIFKSNLIQQNIRHVSFHWWRFKDFYLYNVLRLLARAPQLSTLEIVFTDPGLWSKYRPGIVSERRNEPVMEKYFDPRRYKLVLKGPPLSLDKITFKLDFQSGKSVEIWENTKWFQDIKRDIAKAHLKKEGEVSILS</sequence>
<gene>
    <name evidence="1" type="ORF">B0H65DRAFT_582038</name>
</gene>
<dbReference type="EMBL" id="JAUEPP010000008">
    <property type="protein sequence ID" value="KAK3338299.1"/>
    <property type="molecule type" value="Genomic_DNA"/>
</dbReference>
<feature type="non-terminal residue" evidence="1">
    <location>
        <position position="226"/>
    </location>
</feature>
<proteinExistence type="predicted"/>
<reference evidence="1" key="2">
    <citation type="submission" date="2023-06" db="EMBL/GenBank/DDBJ databases">
        <authorList>
            <consortium name="Lawrence Berkeley National Laboratory"/>
            <person name="Haridas S."/>
            <person name="Hensen N."/>
            <person name="Bonometti L."/>
            <person name="Westerberg I."/>
            <person name="Brannstrom I.O."/>
            <person name="Guillou S."/>
            <person name="Cros-Aarteil S."/>
            <person name="Calhoun S."/>
            <person name="Kuo A."/>
            <person name="Mondo S."/>
            <person name="Pangilinan J."/>
            <person name="Riley R."/>
            <person name="Labutti K."/>
            <person name="Andreopoulos B."/>
            <person name="Lipzen A."/>
            <person name="Chen C."/>
            <person name="Yanf M."/>
            <person name="Daum C."/>
            <person name="Ng V."/>
            <person name="Clum A."/>
            <person name="Steindorff A."/>
            <person name="Ohm R."/>
            <person name="Martin F."/>
            <person name="Silar P."/>
            <person name="Natvig D."/>
            <person name="Lalanne C."/>
            <person name="Gautier V."/>
            <person name="Ament-Velasquez S.L."/>
            <person name="Kruys A."/>
            <person name="Hutchinson M.I."/>
            <person name="Powell A.J."/>
            <person name="Barry K."/>
            <person name="Miller A.N."/>
            <person name="Grigoriev I.V."/>
            <person name="Debuchy R."/>
            <person name="Gladieux P."/>
            <person name="Thoren M.H."/>
            <person name="Johannesson H."/>
        </authorList>
    </citation>
    <scope>NUCLEOTIDE SEQUENCE</scope>
    <source>
        <strain evidence="1">CBS 560.94</strain>
    </source>
</reference>
<evidence type="ECO:0000313" key="1">
    <source>
        <dbReference type="EMBL" id="KAK3338299.1"/>
    </source>
</evidence>
<feature type="non-terminal residue" evidence="1">
    <location>
        <position position="1"/>
    </location>
</feature>
<dbReference type="GeneID" id="87867990"/>
<keyword evidence="2" id="KW-1185">Reference proteome</keyword>
<comment type="caution">
    <text evidence="1">The sequence shown here is derived from an EMBL/GenBank/DDBJ whole genome shotgun (WGS) entry which is preliminary data.</text>
</comment>
<dbReference type="RefSeq" id="XP_062677750.1">
    <property type="nucleotide sequence ID" value="XM_062830836.1"/>
</dbReference>
<reference evidence="1" key="1">
    <citation type="journal article" date="2023" name="Mol. Phylogenet. Evol.">
        <title>Genome-scale phylogeny and comparative genomics of the fungal order Sordariales.</title>
        <authorList>
            <person name="Hensen N."/>
            <person name="Bonometti L."/>
            <person name="Westerberg I."/>
            <person name="Brannstrom I.O."/>
            <person name="Guillou S."/>
            <person name="Cros-Aarteil S."/>
            <person name="Calhoun S."/>
            <person name="Haridas S."/>
            <person name="Kuo A."/>
            <person name="Mondo S."/>
            <person name="Pangilinan J."/>
            <person name="Riley R."/>
            <person name="LaButti K."/>
            <person name="Andreopoulos B."/>
            <person name="Lipzen A."/>
            <person name="Chen C."/>
            <person name="Yan M."/>
            <person name="Daum C."/>
            <person name="Ng V."/>
            <person name="Clum A."/>
            <person name="Steindorff A."/>
            <person name="Ohm R.A."/>
            <person name="Martin F."/>
            <person name="Silar P."/>
            <person name="Natvig D.O."/>
            <person name="Lalanne C."/>
            <person name="Gautier V."/>
            <person name="Ament-Velasquez S.L."/>
            <person name="Kruys A."/>
            <person name="Hutchinson M.I."/>
            <person name="Powell A.J."/>
            <person name="Barry K."/>
            <person name="Miller A.N."/>
            <person name="Grigoriev I.V."/>
            <person name="Debuchy R."/>
            <person name="Gladieux P."/>
            <person name="Hiltunen Thoren M."/>
            <person name="Johannesson H."/>
        </authorList>
    </citation>
    <scope>NUCLEOTIDE SEQUENCE</scope>
    <source>
        <strain evidence="1">CBS 560.94</strain>
    </source>
</reference>
<dbReference type="AlphaFoldDB" id="A0AAE0MP65"/>
<accession>A0AAE0MP65</accession>
<dbReference type="Proteomes" id="UP001278500">
    <property type="component" value="Unassembled WGS sequence"/>
</dbReference>